<dbReference type="AlphaFoldDB" id="A0A5B9FVV9"/>
<proteinExistence type="predicted"/>
<reference evidence="1 2" key="1">
    <citation type="submission" date="2019-08" db="EMBL/GenBank/DDBJ databases">
        <title>Flavobacterium alkalisoli sp. nov., isolated from rhizosphere soil of Suaeda salsa.</title>
        <authorList>
            <person name="Sun J.-Q."/>
            <person name="Xu L."/>
        </authorList>
    </citation>
    <scope>NUCLEOTIDE SEQUENCE [LARGE SCALE GENOMIC DNA]</scope>
    <source>
        <strain evidence="1 2">XS-5</strain>
    </source>
</reference>
<evidence type="ECO:0000313" key="2">
    <source>
        <dbReference type="Proteomes" id="UP000321222"/>
    </source>
</evidence>
<dbReference type="EMBL" id="CP042831">
    <property type="protein sequence ID" value="QEE51065.1"/>
    <property type="molecule type" value="Genomic_DNA"/>
</dbReference>
<protein>
    <submittedName>
        <fullName evidence="1">Uncharacterized protein</fullName>
    </submittedName>
</protein>
<dbReference type="Proteomes" id="UP000321222">
    <property type="component" value="Chromosome"/>
</dbReference>
<evidence type="ECO:0000313" key="1">
    <source>
        <dbReference type="EMBL" id="QEE51065.1"/>
    </source>
</evidence>
<dbReference type="KEGG" id="fak:FUA48_16215"/>
<gene>
    <name evidence="1" type="ORF">FUA48_16215</name>
</gene>
<sequence>MTANYIYNPEKRHLILTTPSGKPVLSIAGAIAQRMYDRINQQKRQPMEMNADQLERKIAKLNEWLLANPEGTHDYRLNKQSRDYHVNKLMDLENSGLRKIKV</sequence>
<dbReference type="RefSeq" id="WP_147584504.1">
    <property type="nucleotide sequence ID" value="NZ_CP042831.1"/>
</dbReference>
<organism evidence="1 2">
    <name type="scientific">Flavobacterium alkalisoli</name>
    <dbReference type="NCBI Taxonomy" id="2602769"/>
    <lineage>
        <taxon>Bacteria</taxon>
        <taxon>Pseudomonadati</taxon>
        <taxon>Bacteroidota</taxon>
        <taxon>Flavobacteriia</taxon>
        <taxon>Flavobacteriales</taxon>
        <taxon>Flavobacteriaceae</taxon>
        <taxon>Flavobacterium</taxon>
    </lineage>
</organism>
<accession>A0A5B9FVV9</accession>
<keyword evidence="2" id="KW-1185">Reference proteome</keyword>
<name>A0A5B9FVV9_9FLAO</name>
<dbReference type="OrthoDB" id="9864992at2"/>